<dbReference type="InterPro" id="IPR006694">
    <property type="entry name" value="Fatty_acid_hydroxylase"/>
</dbReference>
<evidence type="ECO:0000313" key="8">
    <source>
        <dbReference type="Proteomes" id="UP001342314"/>
    </source>
</evidence>
<evidence type="ECO:0000256" key="1">
    <source>
        <dbReference type="ARBA" id="ARBA00004370"/>
    </source>
</evidence>
<keyword evidence="3" id="KW-1133">Transmembrane helix</keyword>
<feature type="region of interest" description="Disordered" evidence="5">
    <location>
        <begin position="1"/>
        <end position="72"/>
    </location>
</feature>
<name>A0AAV5GTW6_9BASI</name>
<evidence type="ECO:0000256" key="4">
    <source>
        <dbReference type="ARBA" id="ARBA00023136"/>
    </source>
</evidence>
<sequence>MTSAAALVSGFTPRDNKVSQPYRRNSSSSVDSDDSSNASETPISYATDPERPAGQPTPRTTKQKVDRRPPSTFHLKKRSEMSWAERLCDLATCPTTMHELKDDSIDRGPPPIQPAWKENVFVLTRGMVPIVLHQLAYWAFPQYKWPFALAYPFYVLSFIGFALQVMDRLSSHCVKLGTFDEKQIGRDRTPDKSVKHLAYGVTAYMFIRTGIAFWLDYDKNVEPLTSFTWTYPLRLAAWELTLDYFFYVYHRASHEIDSLWFIHQHHHTTKHPTAILAILAEEWQEVLEVFLIPFLSSAIVPMTFSEGYMTLCYTIYVEMMGHSGVRAHWCHPVLWPLETVGMGLAVEDHDLHHRFGKSGKNYGKQSRVWDRVFGTCAERIETYGM</sequence>
<feature type="domain" description="Fatty acid hydroxylase" evidence="6">
    <location>
        <begin position="240"/>
        <end position="375"/>
    </location>
</feature>
<keyword evidence="4" id="KW-0472">Membrane</keyword>
<keyword evidence="8" id="KW-1185">Reference proteome</keyword>
<dbReference type="GO" id="GO:0005506">
    <property type="term" value="F:iron ion binding"/>
    <property type="evidence" value="ECO:0007669"/>
    <property type="project" value="InterPro"/>
</dbReference>
<evidence type="ECO:0000256" key="3">
    <source>
        <dbReference type="ARBA" id="ARBA00022989"/>
    </source>
</evidence>
<dbReference type="PANTHER" id="PTHR11863">
    <property type="entry name" value="STEROL DESATURASE"/>
    <property type="match status" value="1"/>
</dbReference>
<proteinExistence type="predicted"/>
<dbReference type="EMBL" id="BQKY01000014">
    <property type="protein sequence ID" value="GJN93663.1"/>
    <property type="molecule type" value="Genomic_DNA"/>
</dbReference>
<dbReference type="Proteomes" id="UP001342314">
    <property type="component" value="Unassembled WGS sequence"/>
</dbReference>
<evidence type="ECO:0000256" key="2">
    <source>
        <dbReference type="ARBA" id="ARBA00022692"/>
    </source>
</evidence>
<accession>A0AAV5GTW6</accession>
<evidence type="ECO:0000256" key="5">
    <source>
        <dbReference type="SAM" id="MobiDB-lite"/>
    </source>
</evidence>
<evidence type="ECO:0000259" key="6">
    <source>
        <dbReference type="Pfam" id="PF04116"/>
    </source>
</evidence>
<dbReference type="GO" id="GO:0016020">
    <property type="term" value="C:membrane"/>
    <property type="evidence" value="ECO:0007669"/>
    <property type="project" value="UniProtKB-SubCell"/>
</dbReference>
<evidence type="ECO:0000313" key="7">
    <source>
        <dbReference type="EMBL" id="GJN93663.1"/>
    </source>
</evidence>
<gene>
    <name evidence="7" type="ORF">Rhopal_006720-T1</name>
</gene>
<dbReference type="AlphaFoldDB" id="A0AAV5GTW6"/>
<dbReference type="GO" id="GO:0016491">
    <property type="term" value="F:oxidoreductase activity"/>
    <property type="evidence" value="ECO:0007669"/>
    <property type="project" value="InterPro"/>
</dbReference>
<dbReference type="Pfam" id="PF04116">
    <property type="entry name" value="FA_hydroxylase"/>
    <property type="match status" value="1"/>
</dbReference>
<comment type="subcellular location">
    <subcellularLocation>
        <location evidence="1">Membrane</location>
    </subcellularLocation>
</comment>
<keyword evidence="2" id="KW-0812">Transmembrane</keyword>
<comment type="caution">
    <text evidence="7">The sequence shown here is derived from an EMBL/GenBank/DDBJ whole genome shotgun (WGS) entry which is preliminary data.</text>
</comment>
<organism evidence="7 8">
    <name type="scientific">Rhodotorula paludigena</name>
    <dbReference type="NCBI Taxonomy" id="86838"/>
    <lineage>
        <taxon>Eukaryota</taxon>
        <taxon>Fungi</taxon>
        <taxon>Dikarya</taxon>
        <taxon>Basidiomycota</taxon>
        <taxon>Pucciniomycotina</taxon>
        <taxon>Microbotryomycetes</taxon>
        <taxon>Sporidiobolales</taxon>
        <taxon>Sporidiobolaceae</taxon>
        <taxon>Rhodotorula</taxon>
    </lineage>
</organism>
<reference evidence="7 8" key="1">
    <citation type="submission" date="2021-12" db="EMBL/GenBank/DDBJ databases">
        <title>High titer production of polyol ester of fatty acids by Rhodotorula paludigena BS15 towards product separation-free biomass refinery.</title>
        <authorList>
            <person name="Mano J."/>
            <person name="Ono H."/>
            <person name="Tanaka T."/>
            <person name="Naito K."/>
            <person name="Sushida H."/>
            <person name="Ike M."/>
            <person name="Tokuyasu K."/>
            <person name="Kitaoka M."/>
        </authorList>
    </citation>
    <scope>NUCLEOTIDE SEQUENCE [LARGE SCALE GENOMIC DNA]</scope>
    <source>
        <strain evidence="7 8">BS15</strain>
    </source>
</reference>
<protein>
    <recommendedName>
        <fullName evidence="6">Fatty acid hydroxylase domain-containing protein</fullName>
    </recommendedName>
</protein>
<dbReference type="GO" id="GO:0008610">
    <property type="term" value="P:lipid biosynthetic process"/>
    <property type="evidence" value="ECO:0007669"/>
    <property type="project" value="InterPro"/>
</dbReference>
<dbReference type="InterPro" id="IPR050307">
    <property type="entry name" value="Sterol_Desaturase_Related"/>
</dbReference>